<dbReference type="Pfam" id="PF01925">
    <property type="entry name" value="TauE"/>
    <property type="match status" value="1"/>
</dbReference>
<keyword evidence="3 6" id="KW-0812">Transmembrane</keyword>
<feature type="transmembrane region" description="Helical" evidence="6">
    <location>
        <begin position="85"/>
        <end position="103"/>
    </location>
</feature>
<keyword evidence="8" id="KW-1185">Reference proteome</keyword>
<sequence>MNELLLLALAMLATGAVGGVLAGLFGIGGGIVIVPALDAALSAVGTDPAIRMHVAVATSLATIIPTSIASSRAHHRRQSVDHALVRRWAVFVLLGAIAGAWLASRLHSNVLAAVFAVFALLIAIKLLLPLDGRTLANDVPRNVFITAVPFSIGGISSMMGIGGGTLSVAALTLLNQPIHRAVGTAALFGLVISLPGTLGFVATGIGDPRLPVGSLGYVNLIGFALIAPTTVLLAPAGAALAHRLSQRQLSLMFGGFLLLVSIRMLSRAF</sequence>
<dbReference type="Proteomes" id="UP000092695">
    <property type="component" value="Chromosome"/>
</dbReference>
<name>A0A193LDY6_9GAMM</name>
<feature type="transmembrane region" description="Helical" evidence="6">
    <location>
        <begin position="249"/>
        <end position="266"/>
    </location>
</feature>
<evidence type="ECO:0000256" key="6">
    <source>
        <dbReference type="RuleBase" id="RU363041"/>
    </source>
</evidence>
<dbReference type="PANTHER" id="PTHR43483:SF3">
    <property type="entry name" value="MEMBRANE TRANSPORTER PROTEIN HI_0806-RELATED"/>
    <property type="match status" value="1"/>
</dbReference>
<protein>
    <recommendedName>
        <fullName evidence="6">Probable membrane transporter protein</fullName>
    </recommendedName>
</protein>
<evidence type="ECO:0000256" key="4">
    <source>
        <dbReference type="ARBA" id="ARBA00022989"/>
    </source>
</evidence>
<proteinExistence type="inferred from homology"/>
<feature type="transmembrane region" description="Helical" evidence="6">
    <location>
        <begin position="217"/>
        <end position="237"/>
    </location>
</feature>
<feature type="transmembrane region" description="Helical" evidence="6">
    <location>
        <begin position="110"/>
        <end position="128"/>
    </location>
</feature>
<gene>
    <name evidence="7" type="ORF">BA177_05440</name>
</gene>
<feature type="transmembrane region" description="Helical" evidence="6">
    <location>
        <begin position="148"/>
        <end position="174"/>
    </location>
</feature>
<comment type="similarity">
    <text evidence="2 6">Belongs to the 4-toluene sulfonate uptake permease (TSUP) (TC 2.A.102) family.</text>
</comment>
<accession>A0A193LDY6</accession>
<keyword evidence="6" id="KW-1003">Cell membrane</keyword>
<evidence type="ECO:0000313" key="8">
    <source>
        <dbReference type="Proteomes" id="UP000092695"/>
    </source>
</evidence>
<evidence type="ECO:0000256" key="5">
    <source>
        <dbReference type="ARBA" id="ARBA00023136"/>
    </source>
</evidence>
<keyword evidence="5 6" id="KW-0472">Membrane</keyword>
<dbReference type="AlphaFoldDB" id="A0A193LDY6"/>
<comment type="subcellular location">
    <subcellularLocation>
        <location evidence="6">Cell membrane</location>
        <topology evidence="6">Multi-pass membrane protein</topology>
    </subcellularLocation>
    <subcellularLocation>
        <location evidence="1">Membrane</location>
        <topology evidence="1">Multi-pass membrane protein</topology>
    </subcellularLocation>
</comment>
<keyword evidence="4 6" id="KW-1133">Transmembrane helix</keyword>
<dbReference type="EMBL" id="CP016268">
    <property type="protein sequence ID" value="ANO50722.1"/>
    <property type="molecule type" value="Genomic_DNA"/>
</dbReference>
<reference evidence="7 8" key="1">
    <citation type="submission" date="2016-06" db="EMBL/GenBank/DDBJ databases">
        <title>Complete genome sequence of a deep-branching marine Gamma Proteobacterium Woeseia oceani type strain XK5.</title>
        <authorList>
            <person name="Mu D."/>
            <person name="Du Z."/>
        </authorList>
    </citation>
    <scope>NUCLEOTIDE SEQUENCE [LARGE SCALE GENOMIC DNA]</scope>
    <source>
        <strain evidence="7 8">XK5</strain>
    </source>
</reference>
<dbReference type="InterPro" id="IPR002781">
    <property type="entry name" value="TM_pro_TauE-like"/>
</dbReference>
<dbReference type="GO" id="GO:0005886">
    <property type="term" value="C:plasma membrane"/>
    <property type="evidence" value="ECO:0007669"/>
    <property type="project" value="UniProtKB-SubCell"/>
</dbReference>
<organism evidence="7 8">
    <name type="scientific">Woeseia oceani</name>
    <dbReference type="NCBI Taxonomy" id="1548547"/>
    <lineage>
        <taxon>Bacteria</taxon>
        <taxon>Pseudomonadati</taxon>
        <taxon>Pseudomonadota</taxon>
        <taxon>Gammaproteobacteria</taxon>
        <taxon>Woeseiales</taxon>
        <taxon>Woeseiaceae</taxon>
        <taxon>Woeseia</taxon>
    </lineage>
</organism>
<evidence type="ECO:0000313" key="7">
    <source>
        <dbReference type="EMBL" id="ANO50722.1"/>
    </source>
</evidence>
<dbReference type="OrthoDB" id="457670at2"/>
<dbReference type="PANTHER" id="PTHR43483">
    <property type="entry name" value="MEMBRANE TRANSPORTER PROTEIN HI_0806-RELATED"/>
    <property type="match status" value="1"/>
</dbReference>
<dbReference type="RefSeq" id="WP_068613885.1">
    <property type="nucleotide sequence ID" value="NZ_CP016268.1"/>
</dbReference>
<dbReference type="STRING" id="1548547.BA177_05440"/>
<evidence type="ECO:0000256" key="1">
    <source>
        <dbReference type="ARBA" id="ARBA00004141"/>
    </source>
</evidence>
<feature type="transmembrane region" description="Helical" evidence="6">
    <location>
        <begin position="186"/>
        <end position="205"/>
    </location>
</feature>
<dbReference type="KEGG" id="woc:BA177_05440"/>
<evidence type="ECO:0000256" key="3">
    <source>
        <dbReference type="ARBA" id="ARBA00022692"/>
    </source>
</evidence>
<evidence type="ECO:0000256" key="2">
    <source>
        <dbReference type="ARBA" id="ARBA00009142"/>
    </source>
</evidence>